<gene>
    <name evidence="2" type="ORF">E2C01_045989</name>
</gene>
<accession>A0A5B7G4L1</accession>
<dbReference type="AlphaFoldDB" id="A0A5B7G4L1"/>
<keyword evidence="3" id="KW-1185">Reference proteome</keyword>
<dbReference type="OrthoDB" id="10259024at2759"/>
<evidence type="ECO:0000313" key="3">
    <source>
        <dbReference type="Proteomes" id="UP000324222"/>
    </source>
</evidence>
<reference evidence="2 3" key="1">
    <citation type="submission" date="2019-05" db="EMBL/GenBank/DDBJ databases">
        <title>Another draft genome of Portunus trituberculatus and its Hox gene families provides insights of decapod evolution.</title>
        <authorList>
            <person name="Jeong J.-H."/>
            <person name="Song I."/>
            <person name="Kim S."/>
            <person name="Choi T."/>
            <person name="Kim D."/>
            <person name="Ryu S."/>
            <person name="Kim W."/>
        </authorList>
    </citation>
    <scope>NUCLEOTIDE SEQUENCE [LARGE SCALE GENOMIC DNA]</scope>
    <source>
        <tissue evidence="2">Muscle</tissue>
    </source>
</reference>
<sequence>MEVVKRNTGAGSVVVAASSAHNREGPGLSHGHGKRDFFTKTWGEGFVEVRDIPPHVTLPQVTPKHVESYVRRLRRRKRLLSRLASHQAGKAQEEAEECSLEPNPRDFFLCKTRKLAKGKRRSKRKINLECQSQSKSERSDTDKTATLHSTPISVLREELEPRLHVCCSIQ</sequence>
<comment type="caution">
    <text evidence="2">The sequence shown here is derived from an EMBL/GenBank/DDBJ whole genome shotgun (WGS) entry which is preliminary data.</text>
</comment>
<feature type="compositionally biased region" description="Basic and acidic residues" evidence="1">
    <location>
        <begin position="135"/>
        <end position="145"/>
    </location>
</feature>
<evidence type="ECO:0000256" key="1">
    <source>
        <dbReference type="SAM" id="MobiDB-lite"/>
    </source>
</evidence>
<evidence type="ECO:0000313" key="2">
    <source>
        <dbReference type="EMBL" id="MPC52128.1"/>
    </source>
</evidence>
<protein>
    <submittedName>
        <fullName evidence="2">Uncharacterized protein</fullName>
    </submittedName>
</protein>
<dbReference type="EMBL" id="VSRR010010640">
    <property type="protein sequence ID" value="MPC52128.1"/>
    <property type="molecule type" value="Genomic_DNA"/>
</dbReference>
<proteinExistence type="predicted"/>
<dbReference type="Proteomes" id="UP000324222">
    <property type="component" value="Unassembled WGS sequence"/>
</dbReference>
<name>A0A5B7G4L1_PORTR</name>
<organism evidence="2 3">
    <name type="scientific">Portunus trituberculatus</name>
    <name type="common">Swimming crab</name>
    <name type="synonym">Neptunus trituberculatus</name>
    <dbReference type="NCBI Taxonomy" id="210409"/>
    <lineage>
        <taxon>Eukaryota</taxon>
        <taxon>Metazoa</taxon>
        <taxon>Ecdysozoa</taxon>
        <taxon>Arthropoda</taxon>
        <taxon>Crustacea</taxon>
        <taxon>Multicrustacea</taxon>
        <taxon>Malacostraca</taxon>
        <taxon>Eumalacostraca</taxon>
        <taxon>Eucarida</taxon>
        <taxon>Decapoda</taxon>
        <taxon>Pleocyemata</taxon>
        <taxon>Brachyura</taxon>
        <taxon>Eubrachyura</taxon>
        <taxon>Portunoidea</taxon>
        <taxon>Portunidae</taxon>
        <taxon>Portuninae</taxon>
        <taxon>Portunus</taxon>
    </lineage>
</organism>
<feature type="region of interest" description="Disordered" evidence="1">
    <location>
        <begin position="121"/>
        <end position="149"/>
    </location>
</feature>